<dbReference type="RefSeq" id="WP_105421122.1">
    <property type="nucleotide sequence ID" value="NZ_PUIO01000053.1"/>
</dbReference>
<keyword evidence="5" id="KW-0479">Metal-binding</keyword>
<evidence type="ECO:0000256" key="8">
    <source>
        <dbReference type="ARBA" id="ARBA00060693"/>
    </source>
</evidence>
<dbReference type="InterPro" id="IPR016193">
    <property type="entry name" value="Cytidine_deaminase-like"/>
</dbReference>
<feature type="domain" description="CMP/dCMP-type deaminase" evidence="9">
    <location>
        <begin position="12"/>
        <end position="128"/>
    </location>
</feature>
<dbReference type="GO" id="GO:0072527">
    <property type="term" value="P:pyrimidine-containing compound metabolic process"/>
    <property type="evidence" value="ECO:0007669"/>
    <property type="project" value="UniProtKB-ARBA"/>
</dbReference>
<dbReference type="SUPFAM" id="SSF53927">
    <property type="entry name" value="Cytidine deaminase-like"/>
    <property type="match status" value="1"/>
</dbReference>
<keyword evidence="7" id="KW-0862">Zinc</keyword>
<evidence type="ECO:0000256" key="1">
    <source>
        <dbReference type="ARBA" id="ARBA00001947"/>
    </source>
</evidence>
<evidence type="ECO:0000313" key="10">
    <source>
        <dbReference type="EMBL" id="PQP17880.1"/>
    </source>
</evidence>
<comment type="caution">
    <text evidence="10">The sequence shown here is derived from an EMBL/GenBank/DDBJ whole genome shotgun (WGS) entry which is preliminary data.</text>
</comment>
<evidence type="ECO:0000256" key="3">
    <source>
        <dbReference type="ARBA" id="ARBA00011738"/>
    </source>
</evidence>
<keyword evidence="6" id="KW-0378">Hydrolase</keyword>
<dbReference type="PROSITE" id="PS51747">
    <property type="entry name" value="CYT_DCMP_DEAMINASES_2"/>
    <property type="match status" value="1"/>
</dbReference>
<protein>
    <submittedName>
        <fullName evidence="10">tRNA-specific adenosine deaminase</fullName>
    </submittedName>
</protein>
<evidence type="ECO:0000313" key="11">
    <source>
        <dbReference type="Proteomes" id="UP000239290"/>
    </source>
</evidence>
<evidence type="ECO:0000256" key="6">
    <source>
        <dbReference type="ARBA" id="ARBA00022801"/>
    </source>
</evidence>
<dbReference type="InterPro" id="IPR002125">
    <property type="entry name" value="CMP_dCMP_dom"/>
</dbReference>
<organism evidence="10 11">
    <name type="scientific">Rhodococcus opacus</name>
    <name type="common">Nocardia opaca</name>
    <dbReference type="NCBI Taxonomy" id="37919"/>
    <lineage>
        <taxon>Bacteria</taxon>
        <taxon>Bacillati</taxon>
        <taxon>Actinomycetota</taxon>
        <taxon>Actinomycetes</taxon>
        <taxon>Mycobacteriales</taxon>
        <taxon>Nocardiaceae</taxon>
        <taxon>Rhodococcus</taxon>
    </lineage>
</organism>
<dbReference type="Pfam" id="PF00383">
    <property type="entry name" value="dCMP_cyt_deam_1"/>
    <property type="match status" value="1"/>
</dbReference>
<dbReference type="EMBL" id="PUIO01000053">
    <property type="protein sequence ID" value="PQP17880.1"/>
    <property type="molecule type" value="Genomic_DNA"/>
</dbReference>
<dbReference type="GO" id="GO:0016810">
    <property type="term" value="F:hydrolase activity, acting on carbon-nitrogen (but not peptide) bonds"/>
    <property type="evidence" value="ECO:0007669"/>
    <property type="project" value="UniProtKB-ARBA"/>
</dbReference>
<evidence type="ECO:0000256" key="5">
    <source>
        <dbReference type="ARBA" id="ARBA00022723"/>
    </source>
</evidence>
<evidence type="ECO:0000256" key="4">
    <source>
        <dbReference type="ARBA" id="ARBA00022490"/>
    </source>
</evidence>
<keyword evidence="4" id="KW-0963">Cytoplasm</keyword>
<dbReference type="GO" id="GO:0005737">
    <property type="term" value="C:cytoplasm"/>
    <property type="evidence" value="ECO:0007669"/>
    <property type="project" value="UniProtKB-SubCell"/>
</dbReference>
<accession>A0A2S8ISZ8</accession>
<sequence>MSTSLNSARAALDPEELLAVAIAEAELGKREGGIPIGAALFAGDGTLLGSGRNRRVQHGDPSVHGETDAFRVAGRQRDYRSTIMVTTLSPCWYCSGLVRQFNIGAIVVGESVTFTGGHEWLRENGVDVTVLRDQRCIDLMTEFIETQPELWNEDIGVAE</sequence>
<evidence type="ECO:0000256" key="2">
    <source>
        <dbReference type="ARBA" id="ARBA00004496"/>
    </source>
</evidence>
<dbReference type="Proteomes" id="UP000239290">
    <property type="component" value="Unassembled WGS sequence"/>
</dbReference>
<dbReference type="CDD" id="cd01285">
    <property type="entry name" value="nucleoside_deaminase"/>
    <property type="match status" value="1"/>
</dbReference>
<comment type="pathway">
    <text evidence="8">Pyrimidine metabolism.</text>
</comment>
<name>A0A2S8ISZ8_RHOOP</name>
<comment type="subcellular location">
    <subcellularLocation>
        <location evidence="2">Cytoplasm</location>
    </subcellularLocation>
</comment>
<dbReference type="GO" id="GO:0055086">
    <property type="term" value="P:nucleobase-containing small molecule metabolic process"/>
    <property type="evidence" value="ECO:0007669"/>
    <property type="project" value="UniProtKB-ARBA"/>
</dbReference>
<dbReference type="AlphaFoldDB" id="A0A2S8ISZ8"/>
<dbReference type="FunFam" id="3.40.140.10:FF:000016">
    <property type="entry name" value="Cytosine deaminase"/>
    <property type="match status" value="1"/>
</dbReference>
<proteinExistence type="predicted"/>
<evidence type="ECO:0000256" key="7">
    <source>
        <dbReference type="ARBA" id="ARBA00022833"/>
    </source>
</evidence>
<dbReference type="GO" id="GO:0046872">
    <property type="term" value="F:metal ion binding"/>
    <property type="evidence" value="ECO:0007669"/>
    <property type="project" value="UniProtKB-KW"/>
</dbReference>
<dbReference type="Gene3D" id="3.40.140.10">
    <property type="entry name" value="Cytidine Deaminase, domain 2"/>
    <property type="match status" value="1"/>
</dbReference>
<comment type="cofactor">
    <cofactor evidence="1">
        <name>Zn(2+)</name>
        <dbReference type="ChEBI" id="CHEBI:29105"/>
    </cofactor>
</comment>
<gene>
    <name evidence="10" type="ORF">C5613_33435</name>
</gene>
<comment type="subunit">
    <text evidence="3">Homodimer.</text>
</comment>
<reference evidence="11" key="1">
    <citation type="submission" date="2018-02" db="EMBL/GenBank/DDBJ databases">
        <title>Draft genome sequencing of Rhodococcus opacus KU647198.</title>
        <authorList>
            <person name="Zheng B.-X."/>
        </authorList>
    </citation>
    <scope>NUCLEOTIDE SEQUENCE [LARGE SCALE GENOMIC DNA]</scope>
    <source>
        <strain evidence="11">04-OD7</strain>
    </source>
</reference>
<evidence type="ECO:0000259" key="9">
    <source>
        <dbReference type="PROSITE" id="PS51747"/>
    </source>
</evidence>